<keyword evidence="2" id="KW-0479">Metal-binding</keyword>
<dbReference type="CDD" id="cd00207">
    <property type="entry name" value="fer2"/>
    <property type="match status" value="1"/>
</dbReference>
<evidence type="ECO:0000256" key="4">
    <source>
        <dbReference type="ARBA" id="ARBA00023014"/>
    </source>
</evidence>
<evidence type="ECO:0000256" key="1">
    <source>
        <dbReference type="ARBA" id="ARBA00022714"/>
    </source>
</evidence>
<dbReference type="InterPro" id="IPR001055">
    <property type="entry name" value="Adrenodoxin-like"/>
</dbReference>
<dbReference type="Gene3D" id="3.10.20.30">
    <property type="match status" value="1"/>
</dbReference>
<dbReference type="Proteomes" id="UP001336020">
    <property type="component" value="Unassembled WGS sequence"/>
</dbReference>
<dbReference type="PANTHER" id="PTHR23426:SF67">
    <property type="entry name" value="2FE-2S FERREDOXIN-TYPE DOMAIN-CONTAINING PROTEIN"/>
    <property type="match status" value="1"/>
</dbReference>
<keyword evidence="7" id="KW-1185">Reference proteome</keyword>
<name>A0ABU7LE10_9NOCA</name>
<evidence type="ECO:0000313" key="7">
    <source>
        <dbReference type="Proteomes" id="UP001336020"/>
    </source>
</evidence>
<dbReference type="InterPro" id="IPR036010">
    <property type="entry name" value="2Fe-2S_ferredoxin-like_sf"/>
</dbReference>
<organism evidence="6 7">
    <name type="scientific">Rhodococcus artemisiae</name>
    <dbReference type="NCBI Taxonomy" id="714159"/>
    <lineage>
        <taxon>Bacteria</taxon>
        <taxon>Bacillati</taxon>
        <taxon>Actinomycetota</taxon>
        <taxon>Actinomycetes</taxon>
        <taxon>Mycobacteriales</taxon>
        <taxon>Nocardiaceae</taxon>
        <taxon>Rhodococcus</taxon>
    </lineage>
</organism>
<evidence type="ECO:0000256" key="3">
    <source>
        <dbReference type="ARBA" id="ARBA00023004"/>
    </source>
</evidence>
<reference evidence="6 7" key="1">
    <citation type="submission" date="2023-07" db="EMBL/GenBank/DDBJ databases">
        <authorList>
            <person name="Girao M."/>
            <person name="Carvalho M.F."/>
        </authorList>
    </citation>
    <scope>NUCLEOTIDE SEQUENCE [LARGE SCALE GENOMIC DNA]</scope>
    <source>
        <strain evidence="6 7">YIM65754</strain>
    </source>
</reference>
<keyword evidence="1" id="KW-0001">2Fe-2S</keyword>
<dbReference type="EMBL" id="JAUTXY010000007">
    <property type="protein sequence ID" value="MEE2059142.1"/>
    <property type="molecule type" value="Genomic_DNA"/>
</dbReference>
<gene>
    <name evidence="6" type="ORF">Q7514_16600</name>
</gene>
<dbReference type="RefSeq" id="WP_330134389.1">
    <property type="nucleotide sequence ID" value="NZ_JAUTXY010000007.1"/>
</dbReference>
<dbReference type="PRINTS" id="PR00355">
    <property type="entry name" value="ADRENODOXIN"/>
</dbReference>
<evidence type="ECO:0000256" key="2">
    <source>
        <dbReference type="ARBA" id="ARBA00022723"/>
    </source>
</evidence>
<dbReference type="SUPFAM" id="SSF54292">
    <property type="entry name" value="2Fe-2S ferredoxin-like"/>
    <property type="match status" value="1"/>
</dbReference>
<evidence type="ECO:0000259" key="5">
    <source>
        <dbReference type="PROSITE" id="PS51085"/>
    </source>
</evidence>
<protein>
    <submittedName>
        <fullName evidence="6">2Fe-2S iron-sulfur cluster-binding protein</fullName>
    </submittedName>
</protein>
<sequence>MPTVHYIFGDDTVHSVDAVEGDTLMHSAVRNGIPGIEGECGGEMSCATCHVYIEGEWRKRIQAPSDDENDLLEMVDELRPVSRLACQIKINASLDGVQVRIP</sequence>
<dbReference type="PROSITE" id="PS51085">
    <property type="entry name" value="2FE2S_FER_2"/>
    <property type="match status" value="1"/>
</dbReference>
<evidence type="ECO:0000313" key="6">
    <source>
        <dbReference type="EMBL" id="MEE2059142.1"/>
    </source>
</evidence>
<comment type="caution">
    <text evidence="6">The sequence shown here is derived from an EMBL/GenBank/DDBJ whole genome shotgun (WGS) entry which is preliminary data.</text>
</comment>
<accession>A0ABU7LE10</accession>
<proteinExistence type="predicted"/>
<keyword evidence="3" id="KW-0408">Iron</keyword>
<feature type="domain" description="2Fe-2S ferredoxin-type" evidence="5">
    <location>
        <begin position="2"/>
        <end position="102"/>
    </location>
</feature>
<dbReference type="InterPro" id="IPR001041">
    <property type="entry name" value="2Fe-2S_ferredoxin-type"/>
</dbReference>
<keyword evidence="4" id="KW-0411">Iron-sulfur</keyword>
<dbReference type="PANTHER" id="PTHR23426">
    <property type="entry name" value="FERREDOXIN/ADRENODOXIN"/>
    <property type="match status" value="1"/>
</dbReference>
<dbReference type="InterPro" id="IPR012675">
    <property type="entry name" value="Beta-grasp_dom_sf"/>
</dbReference>
<dbReference type="Pfam" id="PF00111">
    <property type="entry name" value="Fer2"/>
    <property type="match status" value="1"/>
</dbReference>